<keyword evidence="1 2" id="KW-0597">Phosphoprotein</keyword>
<dbReference type="AlphaFoldDB" id="A0A7W6IRP7"/>
<dbReference type="GO" id="GO:0003677">
    <property type="term" value="F:DNA binding"/>
    <property type="evidence" value="ECO:0007669"/>
    <property type="project" value="UniProtKB-KW"/>
</dbReference>
<dbReference type="Gene3D" id="3.40.50.2300">
    <property type="match status" value="1"/>
</dbReference>
<proteinExistence type="predicted"/>
<dbReference type="SUPFAM" id="SSF52172">
    <property type="entry name" value="CheY-like"/>
    <property type="match status" value="1"/>
</dbReference>
<comment type="caution">
    <text evidence="4">The sequence shown here is derived from an EMBL/GenBank/DDBJ whole genome shotgun (WGS) entry which is preliminary data.</text>
</comment>
<dbReference type="InterPro" id="IPR050595">
    <property type="entry name" value="Bact_response_regulator"/>
</dbReference>
<evidence type="ECO:0000256" key="1">
    <source>
        <dbReference type="ARBA" id="ARBA00022553"/>
    </source>
</evidence>
<evidence type="ECO:0000313" key="5">
    <source>
        <dbReference type="Proteomes" id="UP000547011"/>
    </source>
</evidence>
<dbReference type="PANTHER" id="PTHR44591:SF21">
    <property type="entry name" value="TWO-COMPONENT RESPONSE REGULATOR"/>
    <property type="match status" value="1"/>
</dbReference>
<sequence length="131" mass="14061">MDLPKSRVLLVEDEAMIAMALEDALTEAGFAVELANDAATAIDQLERGHDKVVAVVTDIRMPGSHSGWDVGRRARELRSDIPVIYCSGDKASEWSAQGVPGSIMLHKPFALAQLITAVSQLVNERSGGIHP</sequence>
<gene>
    <name evidence="4" type="ORF">GGR20_003663</name>
</gene>
<evidence type="ECO:0000313" key="4">
    <source>
        <dbReference type="EMBL" id="MBB4053991.1"/>
    </source>
</evidence>
<organism evidence="4 5">
    <name type="scientific">Devosia subaequoris</name>
    <dbReference type="NCBI Taxonomy" id="395930"/>
    <lineage>
        <taxon>Bacteria</taxon>
        <taxon>Pseudomonadati</taxon>
        <taxon>Pseudomonadota</taxon>
        <taxon>Alphaproteobacteria</taxon>
        <taxon>Hyphomicrobiales</taxon>
        <taxon>Devosiaceae</taxon>
        <taxon>Devosia</taxon>
    </lineage>
</organism>
<dbReference type="EMBL" id="JACIEW010000014">
    <property type="protein sequence ID" value="MBB4053991.1"/>
    <property type="molecule type" value="Genomic_DNA"/>
</dbReference>
<feature type="modified residue" description="4-aspartylphosphate" evidence="2">
    <location>
        <position position="58"/>
    </location>
</feature>
<dbReference type="PANTHER" id="PTHR44591">
    <property type="entry name" value="STRESS RESPONSE REGULATOR PROTEIN 1"/>
    <property type="match status" value="1"/>
</dbReference>
<dbReference type="PROSITE" id="PS50110">
    <property type="entry name" value="RESPONSE_REGULATORY"/>
    <property type="match status" value="1"/>
</dbReference>
<name>A0A7W6IRP7_9HYPH</name>
<accession>A0A7W6IRP7</accession>
<protein>
    <submittedName>
        <fullName evidence="4">DNA-binding response OmpR family regulator</fullName>
    </submittedName>
</protein>
<dbReference type="SMART" id="SM00448">
    <property type="entry name" value="REC"/>
    <property type="match status" value="1"/>
</dbReference>
<dbReference type="InterPro" id="IPR001789">
    <property type="entry name" value="Sig_transdc_resp-reg_receiver"/>
</dbReference>
<dbReference type="RefSeq" id="WP_183312735.1">
    <property type="nucleotide sequence ID" value="NZ_JACIEW010000014.1"/>
</dbReference>
<keyword evidence="5" id="KW-1185">Reference proteome</keyword>
<reference evidence="4 5" key="1">
    <citation type="submission" date="2020-08" db="EMBL/GenBank/DDBJ databases">
        <title>Genomic Encyclopedia of Type Strains, Phase IV (KMG-IV): sequencing the most valuable type-strain genomes for metagenomic binning, comparative biology and taxonomic classification.</title>
        <authorList>
            <person name="Goeker M."/>
        </authorList>
    </citation>
    <scope>NUCLEOTIDE SEQUENCE [LARGE SCALE GENOMIC DNA]</scope>
    <source>
        <strain evidence="4 5">DSM 23447</strain>
    </source>
</reference>
<dbReference type="GO" id="GO:0000160">
    <property type="term" value="P:phosphorelay signal transduction system"/>
    <property type="evidence" value="ECO:0007669"/>
    <property type="project" value="InterPro"/>
</dbReference>
<dbReference type="Pfam" id="PF00072">
    <property type="entry name" value="Response_reg"/>
    <property type="match status" value="1"/>
</dbReference>
<evidence type="ECO:0000256" key="2">
    <source>
        <dbReference type="PROSITE-ProRule" id="PRU00169"/>
    </source>
</evidence>
<keyword evidence="4" id="KW-0238">DNA-binding</keyword>
<dbReference type="InterPro" id="IPR011006">
    <property type="entry name" value="CheY-like_superfamily"/>
</dbReference>
<dbReference type="Proteomes" id="UP000547011">
    <property type="component" value="Unassembled WGS sequence"/>
</dbReference>
<evidence type="ECO:0000259" key="3">
    <source>
        <dbReference type="PROSITE" id="PS50110"/>
    </source>
</evidence>
<feature type="domain" description="Response regulatory" evidence="3">
    <location>
        <begin position="7"/>
        <end position="122"/>
    </location>
</feature>